<dbReference type="Proteomes" id="UP000184001">
    <property type="component" value="Unassembled WGS sequence"/>
</dbReference>
<name>A0A8G2CBY7_9BACT</name>
<evidence type="ECO:0000313" key="2">
    <source>
        <dbReference type="EMBL" id="SHJ67103.1"/>
    </source>
</evidence>
<proteinExistence type="predicted"/>
<reference evidence="2 3" key="1">
    <citation type="submission" date="2016-11" db="EMBL/GenBank/DDBJ databases">
        <authorList>
            <person name="Varghese N."/>
            <person name="Submissions S."/>
        </authorList>
    </citation>
    <scope>NUCLEOTIDE SEQUENCE [LARGE SCALE GENOMIC DNA]</scope>
    <source>
        <strain evidence="2 3">DSM 17919</strain>
    </source>
</reference>
<comment type="caution">
    <text evidence="2">The sequence shown here is derived from an EMBL/GenBank/DDBJ whole genome shotgun (WGS) entry which is preliminary data.</text>
</comment>
<gene>
    <name evidence="1" type="ORF">AB2Z07_13490</name>
    <name evidence="2" type="ORF">SAMN05660830_02971</name>
</gene>
<reference evidence="1 4" key="2">
    <citation type="submission" date="2024-07" db="EMBL/GenBank/DDBJ databases">
        <title>Active virus-host system and metabolic interactions in a Lokiarchaeon culture.</title>
        <authorList>
            <person name="Ponce Toledo R.I."/>
            <person name="Rodrigues Oliveira T."/>
            <person name="Schleper C."/>
        </authorList>
    </citation>
    <scope>NUCLEOTIDE SEQUENCE [LARGE SCALE GENOMIC DNA]</scope>
    <source>
        <strain evidence="1 4">B35</strain>
    </source>
</reference>
<dbReference type="AlphaFoldDB" id="A0A8G2CBY7"/>
<protein>
    <submittedName>
        <fullName evidence="2">Uncharacterized protein</fullName>
    </submittedName>
</protein>
<evidence type="ECO:0000313" key="3">
    <source>
        <dbReference type="Proteomes" id="UP000184001"/>
    </source>
</evidence>
<dbReference type="EMBL" id="FQZR01000009">
    <property type="protein sequence ID" value="SHJ67103.1"/>
    <property type="molecule type" value="Genomic_DNA"/>
</dbReference>
<dbReference type="RefSeq" id="WP_019999325.1">
    <property type="nucleotide sequence ID" value="NZ_CP192217.1"/>
</dbReference>
<dbReference type="Proteomes" id="UP001568358">
    <property type="component" value="Unassembled WGS sequence"/>
</dbReference>
<dbReference type="EMBL" id="JBFSOO010000011">
    <property type="protein sequence ID" value="MEZ6854527.1"/>
    <property type="molecule type" value="Genomic_DNA"/>
</dbReference>
<evidence type="ECO:0000313" key="4">
    <source>
        <dbReference type="Proteomes" id="UP001568358"/>
    </source>
</evidence>
<accession>A0A8G2CBY7</accession>
<evidence type="ECO:0000313" key="1">
    <source>
        <dbReference type="EMBL" id="MEZ6854527.1"/>
    </source>
</evidence>
<keyword evidence="4" id="KW-1185">Reference proteome</keyword>
<sequence length="140" mass="15979">MPQVAARITSEQEKWLKDYFRTKSAGAEFILPWVVDTFFRAITTIKRSFSGSELALIIAAHKNLRIQPDNSSKEYLRLRVEDACNSKQLHDIYGISRETLGAKINKLNNTDATALMVWAAAFWVSKTCSADNISEYIRQY</sequence>
<organism evidence="2 3">
    <name type="scientific">Halodesulfovibrio aestuarii</name>
    <dbReference type="NCBI Taxonomy" id="126333"/>
    <lineage>
        <taxon>Bacteria</taxon>
        <taxon>Pseudomonadati</taxon>
        <taxon>Thermodesulfobacteriota</taxon>
        <taxon>Desulfovibrionia</taxon>
        <taxon>Desulfovibrionales</taxon>
        <taxon>Desulfovibrionaceae</taxon>
        <taxon>Halodesulfovibrio</taxon>
    </lineage>
</organism>